<protein>
    <submittedName>
        <fullName evidence="1">Asparaginase</fullName>
    </submittedName>
</protein>
<name>A0A4V3EMG2_9ACTN</name>
<sequence>MTFWDSDPVLLEVERGGLVESVHRGRLAITAADGTVDFSWGTVDVPIYPRSCLKPLQAVAMVQAGLDLDGELLALAAASHSGEAFHIAGAERILAGAQRGVGALQNPPDWPLDDASKEEWILQGRRPEAVAMNCSGKHAAMIRTCVRRGWDEAGYLHPDHPLQRAIAGTLEEWTGEQPGVPTVDGCGAPLFPVTLVGLARAFGRLAAADDGPGARVAEAIRQNPEWTSGTLRDENQLHRAIPGLVTKAGAEAVHAVGLPDGRGIALKIDDGGFRGRAALMAAALQRLGYDHPTLAAQRDVPVLGGGRPVGAMTVVGVDRSDA</sequence>
<dbReference type="InterPro" id="IPR010349">
    <property type="entry name" value="Asparaginase_II"/>
</dbReference>
<proteinExistence type="predicted"/>
<evidence type="ECO:0000313" key="2">
    <source>
        <dbReference type="Proteomes" id="UP000295371"/>
    </source>
</evidence>
<comment type="caution">
    <text evidence="1">The sequence shown here is derived from an EMBL/GenBank/DDBJ whole genome shotgun (WGS) entry which is preliminary data.</text>
</comment>
<keyword evidence="2" id="KW-1185">Reference proteome</keyword>
<accession>A0A4V3EMG2</accession>
<dbReference type="Proteomes" id="UP000295371">
    <property type="component" value="Unassembled WGS sequence"/>
</dbReference>
<evidence type="ECO:0000313" key="1">
    <source>
        <dbReference type="EMBL" id="TDT30018.1"/>
    </source>
</evidence>
<reference evidence="1 2" key="1">
    <citation type="submission" date="2019-03" db="EMBL/GenBank/DDBJ databases">
        <title>Genomic Encyclopedia of Archaeal and Bacterial Type Strains, Phase II (KMG-II): from individual species to whole genera.</title>
        <authorList>
            <person name="Goeker M."/>
        </authorList>
    </citation>
    <scope>NUCLEOTIDE SEQUENCE [LARGE SCALE GENOMIC DNA]</scope>
    <source>
        <strain evidence="1 2">DSM 24323</strain>
    </source>
</reference>
<dbReference type="PANTHER" id="PTHR42110:SF1">
    <property type="entry name" value="L-ASPARAGINASE, PUTATIVE (AFU_ORTHOLOGUE AFUA_3G11890)-RELATED"/>
    <property type="match status" value="1"/>
</dbReference>
<organism evidence="1 2">
    <name type="scientific">Naumannella halotolerans</name>
    <dbReference type="NCBI Taxonomy" id="993414"/>
    <lineage>
        <taxon>Bacteria</taxon>
        <taxon>Bacillati</taxon>
        <taxon>Actinomycetota</taxon>
        <taxon>Actinomycetes</taxon>
        <taxon>Propionibacteriales</taxon>
        <taxon>Propionibacteriaceae</taxon>
        <taxon>Naumannella</taxon>
    </lineage>
</organism>
<gene>
    <name evidence="1" type="ORF">CLV29_3041</name>
</gene>
<dbReference type="AlphaFoldDB" id="A0A4V3EMG2"/>
<dbReference type="EMBL" id="SOAW01000003">
    <property type="protein sequence ID" value="TDT30018.1"/>
    <property type="molecule type" value="Genomic_DNA"/>
</dbReference>
<dbReference type="OrthoDB" id="9780674at2"/>
<dbReference type="Pfam" id="PF06089">
    <property type="entry name" value="Asparaginase_II"/>
    <property type="match status" value="1"/>
</dbReference>
<dbReference type="RefSeq" id="WP_133755924.1">
    <property type="nucleotide sequence ID" value="NZ_SOAW01000003.1"/>
</dbReference>
<dbReference type="PANTHER" id="PTHR42110">
    <property type="entry name" value="L-ASPARAGINASE, PUTATIVE (AFU_ORTHOLOGUE AFUA_3G11890)-RELATED"/>
    <property type="match status" value="1"/>
</dbReference>